<dbReference type="InterPro" id="IPR018338">
    <property type="entry name" value="Carbonic_anhydrase_a-class_CS"/>
</dbReference>
<evidence type="ECO:0000256" key="12">
    <source>
        <dbReference type="RuleBase" id="RU367011"/>
    </source>
</evidence>
<name>A0A8D0U6Y5_PIG</name>
<keyword evidence="9 12" id="KW-0456">Lyase</keyword>
<dbReference type="EC" id="4.2.1.1" evidence="12"/>
<comment type="subcellular location">
    <subcellularLocation>
        <location evidence="2">Secreted</location>
    </subcellularLocation>
</comment>
<dbReference type="Proteomes" id="UP000694726">
    <property type="component" value="Unplaced"/>
</dbReference>
<evidence type="ECO:0000313" key="14">
    <source>
        <dbReference type="Ensembl" id="ENSSSCP00015029200.1"/>
    </source>
</evidence>
<evidence type="ECO:0000256" key="9">
    <source>
        <dbReference type="ARBA" id="ARBA00023239"/>
    </source>
</evidence>
<dbReference type="InterPro" id="IPR001148">
    <property type="entry name" value="CA_dom"/>
</dbReference>
<evidence type="ECO:0000256" key="8">
    <source>
        <dbReference type="ARBA" id="ARBA00023180"/>
    </source>
</evidence>
<organism evidence="14 15">
    <name type="scientific">Sus scrofa</name>
    <name type="common">Pig</name>
    <dbReference type="NCBI Taxonomy" id="9823"/>
    <lineage>
        <taxon>Eukaryota</taxon>
        <taxon>Metazoa</taxon>
        <taxon>Chordata</taxon>
        <taxon>Craniata</taxon>
        <taxon>Vertebrata</taxon>
        <taxon>Euteleostomi</taxon>
        <taxon>Mammalia</taxon>
        <taxon>Eutheria</taxon>
        <taxon>Laurasiatheria</taxon>
        <taxon>Artiodactyla</taxon>
        <taxon>Suina</taxon>
        <taxon>Suidae</taxon>
        <taxon>Sus</taxon>
    </lineage>
</organism>
<evidence type="ECO:0000259" key="13">
    <source>
        <dbReference type="PROSITE" id="PS51144"/>
    </source>
</evidence>
<dbReference type="PANTHER" id="PTHR18952">
    <property type="entry name" value="CARBONIC ANHYDRASE"/>
    <property type="match status" value="1"/>
</dbReference>
<dbReference type="GO" id="GO:0005576">
    <property type="term" value="C:extracellular region"/>
    <property type="evidence" value="ECO:0007669"/>
    <property type="project" value="UniProtKB-SubCell"/>
</dbReference>
<evidence type="ECO:0000256" key="3">
    <source>
        <dbReference type="ARBA" id="ARBA00010718"/>
    </source>
</evidence>
<keyword evidence="4" id="KW-0964">Secreted</keyword>
<evidence type="ECO:0000256" key="2">
    <source>
        <dbReference type="ARBA" id="ARBA00004613"/>
    </source>
</evidence>
<dbReference type="SUPFAM" id="SSF51069">
    <property type="entry name" value="Carbonic anhydrase"/>
    <property type="match status" value="1"/>
</dbReference>
<reference evidence="14" key="1">
    <citation type="submission" date="2025-08" db="UniProtKB">
        <authorList>
            <consortium name="Ensembl"/>
        </authorList>
    </citation>
    <scope>IDENTIFICATION</scope>
</reference>
<dbReference type="FunFam" id="3.10.200.10:FF:000003">
    <property type="entry name" value="Carbonic anhydrase 12"/>
    <property type="match status" value="1"/>
</dbReference>
<dbReference type="PROSITE" id="PS00162">
    <property type="entry name" value="ALPHA_CA_1"/>
    <property type="match status" value="1"/>
</dbReference>
<dbReference type="SMART" id="SM01057">
    <property type="entry name" value="Carb_anhydrase"/>
    <property type="match status" value="1"/>
</dbReference>
<keyword evidence="7" id="KW-1015">Disulfide bond</keyword>
<comment type="cofactor">
    <cofactor evidence="1 12">
        <name>Zn(2+)</name>
        <dbReference type="ChEBI" id="CHEBI:29105"/>
    </cofactor>
</comment>
<evidence type="ECO:0000256" key="1">
    <source>
        <dbReference type="ARBA" id="ARBA00001947"/>
    </source>
</evidence>
<dbReference type="GO" id="GO:0004089">
    <property type="term" value="F:carbonate dehydratase activity"/>
    <property type="evidence" value="ECO:0007669"/>
    <property type="project" value="UniProtKB-UniRule"/>
</dbReference>
<feature type="domain" description="Alpha-carbonic anhydrase" evidence="13">
    <location>
        <begin position="1"/>
        <end position="282"/>
    </location>
</feature>
<proteinExistence type="inferred from homology"/>
<dbReference type="PANTHER" id="PTHR18952:SF110">
    <property type="entry name" value="CARBONIC ANHYDRASE 6"/>
    <property type="match status" value="1"/>
</dbReference>
<dbReference type="PROSITE" id="PS51144">
    <property type="entry name" value="ALPHA_CA_2"/>
    <property type="match status" value="1"/>
</dbReference>
<evidence type="ECO:0000256" key="5">
    <source>
        <dbReference type="ARBA" id="ARBA00022723"/>
    </source>
</evidence>
<dbReference type="Ensembl" id="ENSSSCT00015072804.1">
    <property type="protein sequence ID" value="ENSSSCP00015029200.1"/>
    <property type="gene ID" value="ENSSSCG00015054455.1"/>
</dbReference>
<dbReference type="Gene3D" id="3.10.200.10">
    <property type="entry name" value="Alpha carbonic anhydrase"/>
    <property type="match status" value="1"/>
</dbReference>
<evidence type="ECO:0000256" key="6">
    <source>
        <dbReference type="ARBA" id="ARBA00022833"/>
    </source>
</evidence>
<comment type="similarity">
    <text evidence="3 12">Belongs to the alpha-carbonic anhydrase family.</text>
</comment>
<dbReference type="AlphaFoldDB" id="A0A8D0U6Y5"/>
<keyword evidence="5 12" id="KW-0479">Metal-binding</keyword>
<dbReference type="InterPro" id="IPR023561">
    <property type="entry name" value="Carbonic_anhydrase_a-class"/>
</dbReference>
<keyword evidence="8" id="KW-0325">Glycoprotein</keyword>
<protein>
    <recommendedName>
        <fullName evidence="12">Carbonic anhydrase</fullName>
        <ecNumber evidence="12">4.2.1.1</ecNumber>
    </recommendedName>
</protein>
<comment type="catalytic activity">
    <reaction evidence="11 12">
        <text>hydrogencarbonate + H(+) = CO2 + H2O</text>
        <dbReference type="Rhea" id="RHEA:10748"/>
        <dbReference type="ChEBI" id="CHEBI:15377"/>
        <dbReference type="ChEBI" id="CHEBI:15378"/>
        <dbReference type="ChEBI" id="CHEBI:16526"/>
        <dbReference type="ChEBI" id="CHEBI:17544"/>
        <dbReference type="EC" id="4.2.1.1"/>
    </reaction>
</comment>
<evidence type="ECO:0000256" key="7">
    <source>
        <dbReference type="ARBA" id="ARBA00023157"/>
    </source>
</evidence>
<evidence type="ECO:0000256" key="10">
    <source>
        <dbReference type="ARBA" id="ARBA00025355"/>
    </source>
</evidence>
<dbReference type="Pfam" id="PF00194">
    <property type="entry name" value="Carb_anhydrase"/>
    <property type="match status" value="1"/>
</dbReference>
<evidence type="ECO:0000256" key="11">
    <source>
        <dbReference type="ARBA" id="ARBA00048348"/>
    </source>
</evidence>
<evidence type="ECO:0000313" key="15">
    <source>
        <dbReference type="Proteomes" id="UP000694726"/>
    </source>
</evidence>
<dbReference type="InterPro" id="IPR036398">
    <property type="entry name" value="CA_dom_sf"/>
</dbReference>
<comment type="function">
    <text evidence="10">Reversible hydration of carbon dioxide. Its role in saliva is unknown.</text>
</comment>
<keyword evidence="6 12" id="KW-0862">Zinc</keyword>
<gene>
    <name evidence="14" type="primary">CA6</name>
</gene>
<evidence type="ECO:0000256" key="4">
    <source>
        <dbReference type="ARBA" id="ARBA00022525"/>
    </source>
</evidence>
<sequence>MSSLENVPLHLHLGWANLQPISTGGRGNVIRLRFTVCTIEEIKPIASEIHSSPQVTHGLDHSTPQIIHESLISSFISSSCLQSYSQKLPAVQISLPSTMRLTAPDGTQYIAKQMHFHWGGAFSEISGSEHTIDGIRYVTEVHVVHYNSKYKSYDEAQTAPDGLAVLAALFEIKDYAENTYYSDFISHLKNIRIPGQTTVLSSLNLQDMLPENLHSYYSYQGSLTTPPCTENVHWFVLADTVKLSRTQVWKLQNSLLNDQNKTIHNDYRRTQPLNHRVVEANFKSLPNPRSELHFYLNNIDNNLEYLRRVIEQKKAKGKGPW</sequence>
<dbReference type="GO" id="GO:0008270">
    <property type="term" value="F:zinc ion binding"/>
    <property type="evidence" value="ECO:0007669"/>
    <property type="project" value="UniProtKB-UniRule"/>
</dbReference>
<accession>A0A8D0U6Y5</accession>